<dbReference type="InterPro" id="IPR036314">
    <property type="entry name" value="SOD_C_sf"/>
</dbReference>
<dbReference type="EMBL" id="BORC01000003">
    <property type="protein sequence ID" value="GIN62165.1"/>
    <property type="molecule type" value="Genomic_DNA"/>
</dbReference>
<feature type="binding site" evidence="7">
    <location>
        <position position="165"/>
    </location>
    <ligand>
        <name>Mn(2+)</name>
        <dbReference type="ChEBI" id="CHEBI:29035"/>
    </ligand>
</feature>
<evidence type="ECO:0000256" key="7">
    <source>
        <dbReference type="PIRSR" id="PIRSR000349-1"/>
    </source>
</evidence>
<evidence type="ECO:0000259" key="10">
    <source>
        <dbReference type="Pfam" id="PF02777"/>
    </source>
</evidence>
<evidence type="ECO:0000256" key="1">
    <source>
        <dbReference type="ARBA" id="ARBA00001936"/>
    </source>
</evidence>
<dbReference type="PRINTS" id="PR01703">
    <property type="entry name" value="MNSODISMTASE"/>
</dbReference>
<dbReference type="SUPFAM" id="SSF46609">
    <property type="entry name" value="Fe,Mn superoxide dismutase (SOD), N-terminal domain"/>
    <property type="match status" value="1"/>
</dbReference>
<keyword evidence="4 7" id="KW-0479">Metal-binding</keyword>
<comment type="caution">
    <text evidence="11">The sequence shown here is derived from an EMBL/GenBank/DDBJ whole genome shotgun (WGS) entry which is preliminary data.</text>
</comment>
<dbReference type="FunFam" id="3.55.40.20:FF:000001">
    <property type="entry name" value="Superoxide dismutase"/>
    <property type="match status" value="1"/>
</dbReference>
<dbReference type="Gene3D" id="1.10.287.990">
    <property type="entry name" value="Fe,Mn superoxide dismutase (SOD) domain"/>
    <property type="match status" value="1"/>
</dbReference>
<evidence type="ECO:0000313" key="12">
    <source>
        <dbReference type="Proteomes" id="UP000682111"/>
    </source>
</evidence>
<organism evidence="11 12">
    <name type="scientific">Robertmurraya siralis</name>
    <dbReference type="NCBI Taxonomy" id="77777"/>
    <lineage>
        <taxon>Bacteria</taxon>
        <taxon>Bacillati</taxon>
        <taxon>Bacillota</taxon>
        <taxon>Bacilli</taxon>
        <taxon>Bacillales</taxon>
        <taxon>Bacillaceae</taxon>
        <taxon>Robertmurraya</taxon>
    </lineage>
</organism>
<dbReference type="PANTHER" id="PTHR43595">
    <property type="entry name" value="37S RIBOSOMAL PROTEIN S26, MITOCHONDRIAL"/>
    <property type="match status" value="1"/>
</dbReference>
<dbReference type="FunFam" id="1.10.287.990:FF:000001">
    <property type="entry name" value="Superoxide dismutase"/>
    <property type="match status" value="1"/>
</dbReference>
<evidence type="ECO:0000256" key="5">
    <source>
        <dbReference type="ARBA" id="ARBA00023002"/>
    </source>
</evidence>
<keyword evidence="12" id="KW-1185">Reference proteome</keyword>
<keyword evidence="5 8" id="KW-0560">Oxidoreductase</keyword>
<dbReference type="PANTHER" id="PTHR43595:SF2">
    <property type="entry name" value="SMALL RIBOSOMAL SUBUNIT PROTEIN MS42"/>
    <property type="match status" value="1"/>
</dbReference>
<name>A0A920BTH6_9BACI</name>
<gene>
    <name evidence="11" type="primary">sodA_2</name>
    <name evidence="11" type="ORF">J27TS8_21580</name>
</gene>
<evidence type="ECO:0000256" key="4">
    <source>
        <dbReference type="ARBA" id="ARBA00022723"/>
    </source>
</evidence>
<dbReference type="EC" id="1.15.1.1" evidence="3 8"/>
<evidence type="ECO:0000256" key="6">
    <source>
        <dbReference type="ARBA" id="ARBA00049204"/>
    </source>
</evidence>
<dbReference type="AlphaFoldDB" id="A0A920BTH6"/>
<dbReference type="InterPro" id="IPR001189">
    <property type="entry name" value="Mn/Fe_SOD"/>
</dbReference>
<comment type="cofactor">
    <cofactor evidence="1">
        <name>Mn(2+)</name>
        <dbReference type="ChEBI" id="CHEBI:29035"/>
    </cofactor>
</comment>
<evidence type="ECO:0000256" key="8">
    <source>
        <dbReference type="RuleBase" id="RU000414"/>
    </source>
</evidence>
<dbReference type="SUPFAM" id="SSF54719">
    <property type="entry name" value="Fe,Mn superoxide dismutase (SOD), C-terminal domain"/>
    <property type="match status" value="1"/>
</dbReference>
<protein>
    <recommendedName>
        <fullName evidence="3 8">Superoxide dismutase</fullName>
        <ecNumber evidence="3 8">1.15.1.1</ecNumber>
    </recommendedName>
</protein>
<sequence>MAKYELPALPYANNALEPHIDEQTMMIHHDRHHATYVNNLNAALEGHDDLASKTVEQLIANLDAVPENIRTAVRNNGGGHANHSLFWTLLSPNGGGNPTGEVAEAINSAFGSFDAFKAEFAKAATTRFGSGWAWLIVDNGQLAITSTANQDSPLMEGKTPILGLDVWEHAYYLNYQNRRPDYIAAFFNVINWDEVNKLFAAAK</sequence>
<comment type="similarity">
    <text evidence="2 8">Belongs to the iron/manganese superoxide dismutase family.</text>
</comment>
<comment type="catalytic activity">
    <reaction evidence="6 8">
        <text>2 superoxide + 2 H(+) = H2O2 + O2</text>
        <dbReference type="Rhea" id="RHEA:20696"/>
        <dbReference type="ChEBI" id="CHEBI:15378"/>
        <dbReference type="ChEBI" id="CHEBI:15379"/>
        <dbReference type="ChEBI" id="CHEBI:16240"/>
        <dbReference type="ChEBI" id="CHEBI:18421"/>
        <dbReference type="EC" id="1.15.1.1"/>
    </reaction>
</comment>
<reference evidence="11" key="1">
    <citation type="submission" date="2021-03" db="EMBL/GenBank/DDBJ databases">
        <title>Antimicrobial resistance genes in bacteria isolated from Japanese honey, and their potential for conferring macrolide and lincosamide resistance in the American foulbrood pathogen Paenibacillus larvae.</title>
        <authorList>
            <person name="Okamoto M."/>
            <person name="Kumagai M."/>
            <person name="Kanamori H."/>
            <person name="Takamatsu D."/>
        </authorList>
    </citation>
    <scope>NUCLEOTIDE SEQUENCE</scope>
    <source>
        <strain evidence="11">J27TS8</strain>
    </source>
</reference>
<comment type="function">
    <text evidence="8">Destroys radicals which are normally produced within the cells and which are toxic to biological systems.</text>
</comment>
<feature type="binding site" evidence="7">
    <location>
        <position position="28"/>
    </location>
    <ligand>
        <name>Mn(2+)</name>
        <dbReference type="ChEBI" id="CHEBI:29035"/>
    </ligand>
</feature>
<dbReference type="InterPro" id="IPR019831">
    <property type="entry name" value="Mn/Fe_SOD_N"/>
</dbReference>
<dbReference type="PROSITE" id="PS00088">
    <property type="entry name" value="SOD_MN"/>
    <property type="match status" value="1"/>
</dbReference>
<dbReference type="PIRSF" id="PIRSF000349">
    <property type="entry name" value="SODismutase"/>
    <property type="match status" value="1"/>
</dbReference>
<feature type="binding site" evidence="7">
    <location>
        <position position="169"/>
    </location>
    <ligand>
        <name>Mn(2+)</name>
        <dbReference type="ChEBI" id="CHEBI:29035"/>
    </ligand>
</feature>
<dbReference type="Pfam" id="PF00081">
    <property type="entry name" value="Sod_Fe_N"/>
    <property type="match status" value="1"/>
</dbReference>
<evidence type="ECO:0000313" key="11">
    <source>
        <dbReference type="EMBL" id="GIN62165.1"/>
    </source>
</evidence>
<dbReference type="RefSeq" id="WP_095310591.1">
    <property type="nucleotide sequence ID" value="NZ_BORC01000003.1"/>
</dbReference>
<dbReference type="GO" id="GO:0005737">
    <property type="term" value="C:cytoplasm"/>
    <property type="evidence" value="ECO:0007669"/>
    <property type="project" value="TreeGrafter"/>
</dbReference>
<dbReference type="Proteomes" id="UP000682111">
    <property type="component" value="Unassembled WGS sequence"/>
</dbReference>
<dbReference type="InterPro" id="IPR036324">
    <property type="entry name" value="Mn/Fe_SOD_N_sf"/>
</dbReference>
<dbReference type="GO" id="GO:0004784">
    <property type="term" value="F:superoxide dismutase activity"/>
    <property type="evidence" value="ECO:0007669"/>
    <property type="project" value="UniProtKB-EC"/>
</dbReference>
<evidence type="ECO:0000256" key="3">
    <source>
        <dbReference type="ARBA" id="ARBA00012682"/>
    </source>
</evidence>
<dbReference type="Gene3D" id="3.55.40.20">
    <property type="entry name" value="Iron/manganese superoxide dismutase, C-terminal domain"/>
    <property type="match status" value="1"/>
</dbReference>
<proteinExistence type="inferred from homology"/>
<evidence type="ECO:0000256" key="2">
    <source>
        <dbReference type="ARBA" id="ARBA00008714"/>
    </source>
</evidence>
<feature type="domain" description="Manganese/iron superoxide dismutase N-terminal" evidence="9">
    <location>
        <begin position="3"/>
        <end position="91"/>
    </location>
</feature>
<accession>A0A920BTH6</accession>
<dbReference type="Pfam" id="PF02777">
    <property type="entry name" value="Sod_Fe_C"/>
    <property type="match status" value="1"/>
</dbReference>
<feature type="binding site" evidence="7">
    <location>
        <position position="83"/>
    </location>
    <ligand>
        <name>Mn(2+)</name>
        <dbReference type="ChEBI" id="CHEBI:29035"/>
    </ligand>
</feature>
<feature type="domain" description="Manganese/iron superoxide dismutase C-terminal" evidence="10">
    <location>
        <begin position="98"/>
        <end position="197"/>
    </location>
</feature>
<evidence type="ECO:0000259" key="9">
    <source>
        <dbReference type="Pfam" id="PF00081"/>
    </source>
</evidence>
<dbReference type="InterPro" id="IPR019832">
    <property type="entry name" value="Mn/Fe_SOD_C"/>
</dbReference>
<dbReference type="OrthoDB" id="9803125at2"/>
<dbReference type="GO" id="GO:0046872">
    <property type="term" value="F:metal ion binding"/>
    <property type="evidence" value="ECO:0007669"/>
    <property type="project" value="UniProtKB-KW"/>
</dbReference>
<dbReference type="InterPro" id="IPR019833">
    <property type="entry name" value="Mn/Fe_SOD_BS"/>
</dbReference>